<reference evidence="2 3" key="1">
    <citation type="journal article" date="2016" name="Nat. Commun.">
        <title>Thousands of microbial genomes shed light on interconnected biogeochemical processes in an aquifer system.</title>
        <authorList>
            <person name="Anantharaman K."/>
            <person name="Brown C.T."/>
            <person name="Hug L.A."/>
            <person name="Sharon I."/>
            <person name="Castelle C.J."/>
            <person name="Probst A.J."/>
            <person name="Thomas B.C."/>
            <person name="Singh A."/>
            <person name="Wilkins M.J."/>
            <person name="Karaoz U."/>
            <person name="Brodie E.L."/>
            <person name="Williams K.H."/>
            <person name="Hubbard S.S."/>
            <person name="Banfield J.F."/>
        </authorList>
    </citation>
    <scope>NUCLEOTIDE SEQUENCE [LARGE SCALE GENOMIC DNA]</scope>
</reference>
<sequence>MKDLDPKNENDHQDHLEVEPVPIKELEKVRSQEIESANQSVSSGRNIFIGTLNVFIGPMRAFIDPVKKVCYPTLSAHWDQKYKQPFAHHAWKILLFDLVLLFLASSLAVSLVLIYKFLPPVSPPDLVSVTLAWPDQITSGTETDLVLSYTNRTDQTLKDGRLIIELPSNFIPLQFNQPEETTTEPDQPVSFKLGNLAPDSTGRVTISGQPFGSPNDELPILIRLSYWEDGLAEITEQSAFYQLHIDNTPLELALNFEQPFLYDTVSTIRLTYANRGEQLLHSTIIKLILPPEFTLSGSTPLLSEGQIWKMSDLAPGKSGVLTLHGRLDHGGTPSFGAIGSVLEPISGLELEMNQIHSNPDAVATGFELSHDLHGMSSIRPGETVNITVNYANHGNQSIHDIILKLETDERFLELGEVPIQTWTSKDIPELDELKPGQSGSLETTFKVKKRIGYDSLQGDTSAALRLTATAEYHLENNQSKIFRTDSGTSDLPISTTMNIDASTLYYTESGDQLGLGPLPPTVDQTTSLWVMIALDNGINSARDVQLTALLPVGSIWTGRTNVAIGEPLIHISDERKVVWRINDLPALAGWFGPRPTAGFEIEFTPTKNDVGTAPNLVEYLTLTGIDAVTGVRIMSEAEPVTTEVRFGNEEERQGLVR</sequence>
<name>A0A1F7WEJ3_9BACT</name>
<evidence type="ECO:0000313" key="3">
    <source>
        <dbReference type="Proteomes" id="UP000176988"/>
    </source>
</evidence>
<gene>
    <name evidence="2" type="ORF">A2480_01610</name>
</gene>
<comment type="caution">
    <text evidence="2">The sequence shown here is derived from an EMBL/GenBank/DDBJ whole genome shotgun (WGS) entry which is preliminary data.</text>
</comment>
<accession>A0A1F7WEJ3</accession>
<feature type="transmembrane region" description="Helical" evidence="1">
    <location>
        <begin position="93"/>
        <end position="118"/>
    </location>
</feature>
<keyword evidence="1" id="KW-0812">Transmembrane</keyword>
<protein>
    <recommendedName>
        <fullName evidence="4">DUF11 domain-containing protein</fullName>
    </recommendedName>
</protein>
<keyword evidence="1" id="KW-1133">Transmembrane helix</keyword>
<evidence type="ECO:0000313" key="2">
    <source>
        <dbReference type="EMBL" id="OGM01213.1"/>
    </source>
</evidence>
<dbReference type="EMBL" id="MGFG01000010">
    <property type="protein sequence ID" value="OGM01213.1"/>
    <property type="molecule type" value="Genomic_DNA"/>
</dbReference>
<organism evidence="2 3">
    <name type="scientific">Candidatus Uhrbacteria bacterium RIFOXYC2_FULL_47_19</name>
    <dbReference type="NCBI Taxonomy" id="1802424"/>
    <lineage>
        <taxon>Bacteria</taxon>
        <taxon>Candidatus Uhriibacteriota</taxon>
    </lineage>
</organism>
<dbReference type="STRING" id="1802424.A2480_01610"/>
<evidence type="ECO:0000256" key="1">
    <source>
        <dbReference type="SAM" id="Phobius"/>
    </source>
</evidence>
<evidence type="ECO:0008006" key="4">
    <source>
        <dbReference type="Google" id="ProtNLM"/>
    </source>
</evidence>
<dbReference type="AlphaFoldDB" id="A0A1F7WEJ3"/>
<dbReference type="Proteomes" id="UP000176988">
    <property type="component" value="Unassembled WGS sequence"/>
</dbReference>
<proteinExistence type="predicted"/>
<keyword evidence="1" id="KW-0472">Membrane</keyword>